<dbReference type="RefSeq" id="WP_265360903.1">
    <property type="nucleotide sequence ID" value="NZ_CP110636.1"/>
</dbReference>
<reference evidence="2" key="1">
    <citation type="submission" date="2022-11" db="EMBL/GenBank/DDBJ databases">
        <title>Identification and genomic analyses of a novel endophytic actinobacterium Streptomyces endophytica sp. nov. with potential for biocontrol of Yam anthracnose.</title>
        <authorList>
            <person name="Huang X."/>
        </authorList>
    </citation>
    <scope>NUCLEOTIDE SEQUENCE</scope>
    <source>
        <strain evidence="2">HNM0140</strain>
    </source>
</reference>
<evidence type="ECO:0000313" key="3">
    <source>
        <dbReference type="Proteomes" id="UP001164959"/>
    </source>
</evidence>
<dbReference type="Pfam" id="PF14265">
    <property type="entry name" value="DUF4355"/>
    <property type="match status" value="1"/>
</dbReference>
<evidence type="ECO:0000313" key="2">
    <source>
        <dbReference type="EMBL" id="UZJ29363.1"/>
    </source>
</evidence>
<feature type="region of interest" description="Disordered" evidence="1">
    <location>
        <begin position="120"/>
        <end position="160"/>
    </location>
</feature>
<sequence length="160" mass="17220">MAKPLKNPQGPTGEPETTQGDQESIEAENGAQNATQGVPEGDAPESPDETPQVSTEEFQKVAQELEAVRTELEAMKQEKAAQEVEKLKAQILDEAGLPPDLADFIRGTEDEMRVQASKLASATGARNLQKAPAENLRGGGDATNPYPDGRRLSLDARKRK</sequence>
<name>A0ABY6P6F3_9ACTN</name>
<accession>A0ABY6P6F3</accession>
<evidence type="ECO:0000256" key="1">
    <source>
        <dbReference type="SAM" id="MobiDB-lite"/>
    </source>
</evidence>
<dbReference type="EMBL" id="CP110636">
    <property type="protein sequence ID" value="UZJ29363.1"/>
    <property type="molecule type" value="Genomic_DNA"/>
</dbReference>
<keyword evidence="3" id="KW-1185">Reference proteome</keyword>
<organism evidence="2 3">
    <name type="scientific">Streptomyces endophytica</name>
    <dbReference type="NCBI Taxonomy" id="2991496"/>
    <lineage>
        <taxon>Bacteria</taxon>
        <taxon>Bacillati</taxon>
        <taxon>Actinomycetota</taxon>
        <taxon>Actinomycetes</taxon>
        <taxon>Kitasatosporales</taxon>
        <taxon>Streptomycetaceae</taxon>
        <taxon>Streptomyces</taxon>
    </lineage>
</organism>
<gene>
    <name evidence="2" type="ORF">OJ254_01220</name>
</gene>
<proteinExistence type="predicted"/>
<dbReference type="Proteomes" id="UP001164959">
    <property type="component" value="Chromosome"/>
</dbReference>
<dbReference type="InterPro" id="IPR025580">
    <property type="entry name" value="Gp46"/>
</dbReference>
<feature type="region of interest" description="Disordered" evidence="1">
    <location>
        <begin position="1"/>
        <end position="59"/>
    </location>
</feature>
<protein>
    <submittedName>
        <fullName evidence="2">DUF4355 domain-containing protein</fullName>
    </submittedName>
</protein>
<feature type="compositionally biased region" description="Basic and acidic residues" evidence="1">
    <location>
        <begin position="148"/>
        <end position="160"/>
    </location>
</feature>